<accession>A0ABS4CPR3</accession>
<comment type="caution">
    <text evidence="1">The sequence shown here is derived from an EMBL/GenBank/DDBJ whole genome shotgun (WGS) entry which is preliminary data.</text>
</comment>
<dbReference type="Pfam" id="PF22752">
    <property type="entry name" value="DUF488-N3i"/>
    <property type="match status" value="1"/>
</dbReference>
<dbReference type="EMBL" id="JAEDXU010000013">
    <property type="protein sequence ID" value="MBP1048173.1"/>
    <property type="molecule type" value="Genomic_DNA"/>
</dbReference>
<name>A0ABS4CPR3_9ENTE</name>
<evidence type="ECO:0000313" key="2">
    <source>
        <dbReference type="Proteomes" id="UP000673375"/>
    </source>
</evidence>
<dbReference type="RefSeq" id="WP_209558941.1">
    <property type="nucleotide sequence ID" value="NZ_JAEDXU010000013.1"/>
</dbReference>
<dbReference type="Proteomes" id="UP000673375">
    <property type="component" value="Unassembled WGS sequence"/>
</dbReference>
<dbReference type="PANTHER" id="PTHR36849:SF1">
    <property type="entry name" value="CYTOPLASMIC PROTEIN"/>
    <property type="match status" value="1"/>
</dbReference>
<keyword evidence="2" id="KW-1185">Reference proteome</keyword>
<evidence type="ECO:0000313" key="1">
    <source>
        <dbReference type="EMBL" id="MBP1048173.1"/>
    </source>
</evidence>
<protein>
    <submittedName>
        <fullName evidence="1">DUF488 domain-containing protein</fullName>
    </submittedName>
</protein>
<gene>
    <name evidence="1" type="ORF">I6N96_17915</name>
</gene>
<dbReference type="InterPro" id="IPR052552">
    <property type="entry name" value="YeaO-like"/>
</dbReference>
<sequence>MISIKRAYEEPQEADGYRVLVDRLWPRGLSKERAKINYWLKEIAPSKELRQWFNHDPEKFDLFKDKYEKELVENKEAYAKLLSIVAEKENITFIYSAKDQLMNNAAVLKAFIEGKK</sequence>
<reference evidence="1 2" key="1">
    <citation type="submission" date="2020-12" db="EMBL/GenBank/DDBJ databases">
        <title>Vagococcus allomyrinae sp. nov. and Enterococcus lavae sp. nov., isolated from the larvae of Allomyrina dichotoma.</title>
        <authorList>
            <person name="Lee S.D."/>
        </authorList>
    </citation>
    <scope>NUCLEOTIDE SEQUENCE [LARGE SCALE GENOMIC DNA]</scope>
    <source>
        <strain evidence="1 2">BWM-S5</strain>
    </source>
</reference>
<proteinExistence type="predicted"/>
<dbReference type="PANTHER" id="PTHR36849">
    <property type="entry name" value="CYTOPLASMIC PROTEIN-RELATED"/>
    <property type="match status" value="1"/>
</dbReference>
<organism evidence="1 2">
    <name type="scientific">Enterococcus larvae</name>
    <dbReference type="NCBI Taxonomy" id="2794352"/>
    <lineage>
        <taxon>Bacteria</taxon>
        <taxon>Bacillati</taxon>
        <taxon>Bacillota</taxon>
        <taxon>Bacilli</taxon>
        <taxon>Lactobacillales</taxon>
        <taxon>Enterococcaceae</taxon>
        <taxon>Enterococcus</taxon>
    </lineage>
</organism>